<dbReference type="RefSeq" id="WP_405147488.1">
    <property type="nucleotide sequence ID" value="NZ_CP109527.1"/>
</dbReference>
<dbReference type="Gene3D" id="3.20.20.60">
    <property type="entry name" value="Phosphoenolpyruvate-binding domains"/>
    <property type="match status" value="1"/>
</dbReference>
<evidence type="ECO:0000259" key="4">
    <source>
        <dbReference type="Pfam" id="PF03328"/>
    </source>
</evidence>
<comment type="cofactor">
    <cofactor evidence="1">
        <name>Mg(2+)</name>
        <dbReference type="ChEBI" id="CHEBI:18420"/>
    </cofactor>
</comment>
<dbReference type="PANTHER" id="PTHR32308:SF0">
    <property type="entry name" value="HPCH_HPAI ALDOLASE_CITRATE LYASE DOMAIN-CONTAINING PROTEIN"/>
    <property type="match status" value="1"/>
</dbReference>
<dbReference type="Proteomes" id="UP001621418">
    <property type="component" value="Chromosome"/>
</dbReference>
<evidence type="ECO:0000313" key="5">
    <source>
        <dbReference type="EMBL" id="WTY35171.1"/>
    </source>
</evidence>
<dbReference type="SUPFAM" id="SSF51621">
    <property type="entry name" value="Phosphoenolpyruvate/pyruvate domain"/>
    <property type="match status" value="1"/>
</dbReference>
<evidence type="ECO:0000256" key="3">
    <source>
        <dbReference type="ARBA" id="ARBA00022842"/>
    </source>
</evidence>
<dbReference type="EMBL" id="CP109527">
    <property type="protein sequence ID" value="WTY35171.1"/>
    <property type="molecule type" value="Genomic_DNA"/>
</dbReference>
<name>A0ABZ1N5T9_9NOCA</name>
<evidence type="ECO:0000256" key="2">
    <source>
        <dbReference type="ARBA" id="ARBA00022723"/>
    </source>
</evidence>
<dbReference type="PANTHER" id="PTHR32308">
    <property type="entry name" value="LYASE BETA SUBUNIT, PUTATIVE (AFU_ORTHOLOGUE AFUA_4G13030)-RELATED"/>
    <property type="match status" value="1"/>
</dbReference>
<evidence type="ECO:0000313" key="6">
    <source>
        <dbReference type="Proteomes" id="UP001621418"/>
    </source>
</evidence>
<feature type="domain" description="HpcH/HpaI aldolase/citrate lyase" evidence="4">
    <location>
        <begin position="2"/>
        <end position="215"/>
    </location>
</feature>
<dbReference type="GO" id="GO:0016829">
    <property type="term" value="F:lyase activity"/>
    <property type="evidence" value="ECO:0007669"/>
    <property type="project" value="UniProtKB-KW"/>
</dbReference>
<evidence type="ECO:0000256" key="1">
    <source>
        <dbReference type="ARBA" id="ARBA00001946"/>
    </source>
</evidence>
<keyword evidence="2" id="KW-0479">Metal-binding</keyword>
<keyword evidence="6" id="KW-1185">Reference proteome</keyword>
<keyword evidence="3" id="KW-0460">Magnesium</keyword>
<organism evidence="5 6">
    <name type="scientific">Nocardia salmonicida</name>
    <dbReference type="NCBI Taxonomy" id="53431"/>
    <lineage>
        <taxon>Bacteria</taxon>
        <taxon>Bacillati</taxon>
        <taxon>Actinomycetota</taxon>
        <taxon>Actinomycetes</taxon>
        <taxon>Mycobacteriales</taxon>
        <taxon>Nocardiaceae</taxon>
        <taxon>Nocardia</taxon>
    </lineage>
</organism>
<proteinExistence type="predicted"/>
<accession>A0ABZ1N5T9</accession>
<dbReference type="InterPro" id="IPR011206">
    <property type="entry name" value="Citrate_lyase_beta/mcl1/mcl2"/>
</dbReference>
<dbReference type="InterPro" id="IPR040442">
    <property type="entry name" value="Pyrv_kinase-like_dom_sf"/>
</dbReference>
<sequence>MRSALYVPGNRPELFDKALAGPADIVLLDLEDAVPLRQKETARAEVSAWLRTVVDAGQRIWVRVNSGSLCRDDLRAVALPAVSAVCLAKTESAGQVRAADEVLREYEPRAGAIRVCPLLESAAAVLDAKTIATAPRVWRLQLGEADLRADLGIETSSDERELLAIRTHVVLASAAAGIAPPLGPVDTDFRDLDRLRERTKALARMGFRGRACIHPAQLPVVNEVFTPAAADLERARVLVGRFESAAGGVLLDEGGKMVDAAVIRQARRLLED</sequence>
<protein>
    <submittedName>
        <fullName evidence="5">CoA ester lyase</fullName>
    </submittedName>
</protein>
<dbReference type="InterPro" id="IPR005000">
    <property type="entry name" value="Aldolase/citrate-lyase_domain"/>
</dbReference>
<dbReference type="Pfam" id="PF03328">
    <property type="entry name" value="HpcH_HpaI"/>
    <property type="match status" value="1"/>
</dbReference>
<keyword evidence="5" id="KW-0456">Lyase</keyword>
<dbReference type="PIRSF" id="PIRSF015582">
    <property type="entry name" value="Cit_lyase_B"/>
    <property type="match status" value="1"/>
</dbReference>
<dbReference type="InterPro" id="IPR015813">
    <property type="entry name" value="Pyrv/PenolPyrv_kinase-like_dom"/>
</dbReference>
<gene>
    <name evidence="5" type="ORF">OG308_28305</name>
</gene>
<reference evidence="5 6" key="1">
    <citation type="submission" date="2022-10" db="EMBL/GenBank/DDBJ databases">
        <title>The complete genomes of actinobacterial strains from the NBC collection.</title>
        <authorList>
            <person name="Joergensen T.S."/>
            <person name="Alvarez Arevalo M."/>
            <person name="Sterndorff E.B."/>
            <person name="Faurdal D."/>
            <person name="Vuksanovic O."/>
            <person name="Mourched A.-S."/>
            <person name="Charusanti P."/>
            <person name="Shaw S."/>
            <person name="Blin K."/>
            <person name="Weber T."/>
        </authorList>
    </citation>
    <scope>NUCLEOTIDE SEQUENCE [LARGE SCALE GENOMIC DNA]</scope>
    <source>
        <strain evidence="5 6">NBC_01413</strain>
    </source>
</reference>